<organism evidence="1">
    <name type="scientific">freshwater metagenome</name>
    <dbReference type="NCBI Taxonomy" id="449393"/>
    <lineage>
        <taxon>unclassified sequences</taxon>
        <taxon>metagenomes</taxon>
        <taxon>ecological metagenomes</taxon>
    </lineage>
</organism>
<dbReference type="AlphaFoldDB" id="A0A6J6F3I3"/>
<gene>
    <name evidence="1" type="ORF">UFOPK1726_01001</name>
</gene>
<reference evidence="1" key="1">
    <citation type="submission" date="2020-05" db="EMBL/GenBank/DDBJ databases">
        <authorList>
            <person name="Chiriac C."/>
            <person name="Salcher M."/>
            <person name="Ghai R."/>
            <person name="Kavagutti S V."/>
        </authorList>
    </citation>
    <scope>NUCLEOTIDE SEQUENCE</scope>
</reference>
<accession>A0A6J6F3I3</accession>
<name>A0A6J6F3I3_9ZZZZ</name>
<dbReference type="EMBL" id="CAEZTT010000128">
    <property type="protein sequence ID" value="CAB4582145.1"/>
    <property type="molecule type" value="Genomic_DNA"/>
</dbReference>
<sequence>MLAEPFNAILWHSAVVAKACSAEIAERGSAGLSNELFKASSNYLYLTNVINDQFVASTRDGTQQFIFDITKNAYEKLATNLPPPELNSITIVLRNYDELLKGLTQDVGKNQIDFVEFDSTIDLGDTSLFQLNIFDEIGLRKLFDMNKLIFLLDIVLNPNSSLSLGSRRNTVKLSQAAKNHLLSSQRDLTNALVFDLASRKAKLLP</sequence>
<protein>
    <submittedName>
        <fullName evidence="1">Unannotated protein</fullName>
    </submittedName>
</protein>
<evidence type="ECO:0000313" key="1">
    <source>
        <dbReference type="EMBL" id="CAB4582145.1"/>
    </source>
</evidence>
<proteinExistence type="predicted"/>